<name>A0A833X4R3_JUGRE</name>
<feature type="non-terminal residue" evidence="1">
    <location>
        <position position="171"/>
    </location>
</feature>
<dbReference type="Gramene" id="Jr10_15930_p1">
    <property type="protein sequence ID" value="cds.Jr10_15930_p1"/>
    <property type="gene ID" value="Jr10_15930"/>
</dbReference>
<proteinExistence type="predicted"/>
<evidence type="ECO:0000313" key="2">
    <source>
        <dbReference type="Proteomes" id="UP000619265"/>
    </source>
</evidence>
<feature type="non-terminal residue" evidence="1">
    <location>
        <position position="1"/>
    </location>
</feature>
<sequence length="171" mass="19463">TRTLSYFVEEKEKREKLLATASFDATTSIWGNVNGDYDGVSTLEGHENATKRLNHNSIFVDLAAPPPIATNNGLTFNHFSVEYATSQDLLGFRRCLWSKMATMLPQKQAEDMFSHPRLLSRILLQDGRDTIWPLDFHTGWSYCISIPSWIFLSESRGSDPVVFYRIEVGIQ</sequence>
<dbReference type="InterPro" id="IPR044588">
    <property type="entry name" value="EREX-like"/>
</dbReference>
<comment type="caution">
    <text evidence="1">The sequence shown here is derived from an EMBL/GenBank/DDBJ whole genome shotgun (WGS) entry which is preliminary data.</text>
</comment>
<reference evidence="1" key="2">
    <citation type="submission" date="2020-03" db="EMBL/GenBank/DDBJ databases">
        <title>Walnut 2.0.</title>
        <authorList>
            <person name="Marrano A."/>
            <person name="Britton M."/>
            <person name="Zimin A.V."/>
            <person name="Zaini P.A."/>
            <person name="Workman R."/>
            <person name="Puiu D."/>
            <person name="Bianco L."/>
            <person name="Allen B.J."/>
            <person name="Troggio M."/>
            <person name="Leslie C.A."/>
            <person name="Timp W."/>
            <person name="Dendekar A."/>
            <person name="Salzberg S.L."/>
            <person name="Neale D.B."/>
        </authorList>
    </citation>
    <scope>NUCLEOTIDE SEQUENCE</scope>
    <source>
        <tissue evidence="1">Leaves</tissue>
    </source>
</reference>
<dbReference type="GO" id="GO:0015031">
    <property type="term" value="P:protein transport"/>
    <property type="evidence" value="ECO:0007669"/>
    <property type="project" value="InterPro"/>
</dbReference>
<reference evidence="1" key="1">
    <citation type="submission" date="2015-10" db="EMBL/GenBank/DDBJ databases">
        <authorList>
            <person name="Martinez-Garcia P.J."/>
            <person name="Crepeau M.W."/>
            <person name="Puiu D."/>
            <person name="Gonzalez-Ibeas D."/>
            <person name="Whalen J."/>
            <person name="Stevens K."/>
            <person name="Paul R."/>
            <person name="Butterfield T."/>
            <person name="Britton M."/>
            <person name="Reagan R."/>
            <person name="Chakraborty S."/>
            <person name="Walawage S.L."/>
            <person name="Vasquez-Gross H.A."/>
            <person name="Cardeno C."/>
            <person name="Famula R."/>
            <person name="Pratt K."/>
            <person name="Kuruganti S."/>
            <person name="Aradhya M.K."/>
            <person name="Leslie C.A."/>
            <person name="Dandekar A.M."/>
            <person name="Salzberg S.L."/>
            <person name="Wegrzyn J.L."/>
            <person name="Langley C.H."/>
            <person name="Neale D.B."/>
        </authorList>
    </citation>
    <scope>NUCLEOTIDE SEQUENCE</scope>
    <source>
        <tissue evidence="1">Leaves</tissue>
    </source>
</reference>
<dbReference type="PANTHER" id="PTHR46856">
    <property type="entry name" value="PX DOMAIN-CONTAINING PROTEIN EREL1-RELATED"/>
    <property type="match status" value="1"/>
</dbReference>
<organism evidence="1 2">
    <name type="scientific">Juglans regia</name>
    <name type="common">English walnut</name>
    <dbReference type="NCBI Taxonomy" id="51240"/>
    <lineage>
        <taxon>Eukaryota</taxon>
        <taxon>Viridiplantae</taxon>
        <taxon>Streptophyta</taxon>
        <taxon>Embryophyta</taxon>
        <taxon>Tracheophyta</taxon>
        <taxon>Spermatophyta</taxon>
        <taxon>Magnoliopsida</taxon>
        <taxon>eudicotyledons</taxon>
        <taxon>Gunneridae</taxon>
        <taxon>Pentapetalae</taxon>
        <taxon>rosids</taxon>
        <taxon>fabids</taxon>
        <taxon>Fagales</taxon>
        <taxon>Juglandaceae</taxon>
        <taxon>Juglans</taxon>
    </lineage>
</organism>
<dbReference type="PANTHER" id="PTHR46856:SF3">
    <property type="entry name" value="PX DOMAIN-CONTAINING PROTEIN EREX"/>
    <property type="match status" value="1"/>
</dbReference>
<gene>
    <name evidence="1" type="ORF">F2P56_022554</name>
</gene>
<dbReference type="Proteomes" id="UP000619265">
    <property type="component" value="Unassembled WGS sequence"/>
</dbReference>
<accession>A0A833X4R3</accession>
<dbReference type="EMBL" id="LIHL02000010">
    <property type="protein sequence ID" value="KAF5458531.1"/>
    <property type="molecule type" value="Genomic_DNA"/>
</dbReference>
<evidence type="ECO:0000313" key="1">
    <source>
        <dbReference type="EMBL" id="KAF5458531.1"/>
    </source>
</evidence>
<dbReference type="AlphaFoldDB" id="A0A833X4R3"/>
<protein>
    <submittedName>
        <fullName evidence="1">Uncharacterized protein</fullName>
    </submittedName>
</protein>